<feature type="region of interest" description="Disordered" evidence="9">
    <location>
        <begin position="1"/>
        <end position="37"/>
    </location>
</feature>
<evidence type="ECO:0000256" key="6">
    <source>
        <dbReference type="ARBA" id="ARBA00023180"/>
    </source>
</evidence>
<dbReference type="AlphaFoldDB" id="A0A7S0K783"/>
<name>A0A7S0K783_CAFRO</name>
<dbReference type="PANTHER" id="PTHR13481">
    <property type="entry name" value="SREBP REGULATING GENE PROTEIN"/>
    <property type="match status" value="1"/>
</dbReference>
<feature type="compositionally biased region" description="Basic and acidic residues" evidence="9">
    <location>
        <begin position="1"/>
        <end position="10"/>
    </location>
</feature>
<feature type="transmembrane region" description="Helical" evidence="10">
    <location>
        <begin position="77"/>
        <end position="98"/>
    </location>
</feature>
<feature type="region of interest" description="Disordered" evidence="9">
    <location>
        <begin position="133"/>
        <end position="184"/>
    </location>
</feature>
<evidence type="ECO:0000256" key="5">
    <source>
        <dbReference type="ARBA" id="ARBA00023136"/>
    </source>
</evidence>
<gene>
    <name evidence="11" type="ORF">CROE0942_LOCUS15515</name>
</gene>
<dbReference type="PANTHER" id="PTHR13481:SF0">
    <property type="entry name" value="SREBP REGULATING GENE PROTEIN"/>
    <property type="match status" value="1"/>
</dbReference>
<keyword evidence="4" id="KW-0333">Golgi apparatus</keyword>
<keyword evidence="6" id="KW-0325">Glycoprotein</keyword>
<organism evidence="11">
    <name type="scientific">Cafeteria roenbergensis</name>
    <name type="common">Marine flagellate</name>
    <dbReference type="NCBI Taxonomy" id="33653"/>
    <lineage>
        <taxon>Eukaryota</taxon>
        <taxon>Sar</taxon>
        <taxon>Stramenopiles</taxon>
        <taxon>Bigyra</taxon>
        <taxon>Opalozoa</taxon>
        <taxon>Bicosoecida</taxon>
        <taxon>Cafeteriaceae</taxon>
        <taxon>Cafeteria</taxon>
    </lineage>
</organism>
<comment type="similarity">
    <text evidence="7">Belongs to the SPRING family.</text>
</comment>
<keyword evidence="3 10" id="KW-1133">Transmembrane helix</keyword>
<dbReference type="InterPro" id="IPR019352">
    <property type="entry name" value="SPRING1"/>
</dbReference>
<feature type="region of interest" description="Disordered" evidence="9">
    <location>
        <begin position="548"/>
        <end position="581"/>
    </location>
</feature>
<evidence type="ECO:0000256" key="3">
    <source>
        <dbReference type="ARBA" id="ARBA00022989"/>
    </source>
</evidence>
<dbReference type="Pfam" id="PF10218">
    <property type="entry name" value="SPRING1"/>
    <property type="match status" value="1"/>
</dbReference>
<sequence>MSSPRGDERLPQQPAGMDAPLSFRRRPAPSDAPRALRSIPLPARRAFRARSAVWDTTGTTGPCCSVLRRSSPSLGRAIIVMAGIVGTIGFVILSAVPMTPARPFGGSRASAPGRLFDADSHIRHVAADAPADEAAAAGHGLAGSAAGTGPSSRPRHGGADDEPSLRHSPARPAGRAAGKGADHRLDRRLLWHPRRDGDSSDAAGDHAGPLLGPGMCEPVWVGASGFAVDSSGSVCRSADLAPRLLLPARGEAAAAAGSAALPDDEADVLAGALAEAAAGPAAAPAAAAAAVAATGSSAGGSRSGRAGDVARALARLAAFPATAAASADAVLLALAGSAAPGSSVGASEQPRASSQAPAPAFPSARRSLEPASLLCLRCPEAAARSGTLATAPASGATEPGADVGAGAGAGPAAARPDSCDAASECCEAAHDCVSACLAPSRRGALQRMVATASMPALFRARTAVDACSARCLTSSSASLHENAIRGPLLHCFGRWATPLQPGLDPADMPALPRKQSVLVVDRGSVAAAAEPSEGGVLPAVLRWLGVRPAGGTGQSRPSRAEAYRNDSAPSLREPYLDAMPD</sequence>
<feature type="region of interest" description="Disordered" evidence="9">
    <location>
        <begin position="342"/>
        <end position="363"/>
    </location>
</feature>
<dbReference type="GO" id="GO:0000139">
    <property type="term" value="C:Golgi membrane"/>
    <property type="evidence" value="ECO:0007669"/>
    <property type="project" value="UniProtKB-SubCell"/>
</dbReference>
<feature type="compositionally biased region" description="Low complexity" evidence="9">
    <location>
        <begin position="170"/>
        <end position="179"/>
    </location>
</feature>
<comment type="subcellular location">
    <subcellularLocation>
        <location evidence="1">Golgi apparatus membrane</location>
        <topology evidence="1">Single-pass membrane protein</topology>
    </subcellularLocation>
</comment>
<evidence type="ECO:0000313" key="11">
    <source>
        <dbReference type="EMBL" id="CAD8571135.1"/>
    </source>
</evidence>
<evidence type="ECO:0000256" key="7">
    <source>
        <dbReference type="ARBA" id="ARBA00023461"/>
    </source>
</evidence>
<evidence type="ECO:0000256" key="10">
    <source>
        <dbReference type="SAM" id="Phobius"/>
    </source>
</evidence>
<proteinExistence type="inferred from homology"/>
<reference evidence="11" key="1">
    <citation type="submission" date="2021-01" db="EMBL/GenBank/DDBJ databases">
        <authorList>
            <person name="Corre E."/>
            <person name="Pelletier E."/>
            <person name="Niang G."/>
            <person name="Scheremetjew M."/>
            <person name="Finn R."/>
            <person name="Kale V."/>
            <person name="Holt S."/>
            <person name="Cochrane G."/>
            <person name="Meng A."/>
            <person name="Brown T."/>
            <person name="Cohen L."/>
        </authorList>
    </citation>
    <scope>NUCLEOTIDE SEQUENCE</scope>
    <source>
        <strain evidence="11">E4-10</strain>
    </source>
</reference>
<protein>
    <recommendedName>
        <fullName evidence="8">SREBP regulating gene protein</fullName>
    </recommendedName>
</protein>
<keyword evidence="5 10" id="KW-0472">Membrane</keyword>
<evidence type="ECO:0000256" key="2">
    <source>
        <dbReference type="ARBA" id="ARBA00022692"/>
    </source>
</evidence>
<feature type="compositionally biased region" description="Low complexity" evidence="9">
    <location>
        <begin position="133"/>
        <end position="149"/>
    </location>
</feature>
<evidence type="ECO:0000256" key="8">
    <source>
        <dbReference type="ARBA" id="ARBA00023485"/>
    </source>
</evidence>
<accession>A0A7S0K783</accession>
<evidence type="ECO:0000256" key="1">
    <source>
        <dbReference type="ARBA" id="ARBA00004194"/>
    </source>
</evidence>
<dbReference type="GO" id="GO:2000640">
    <property type="term" value="P:positive regulation of SREBP signaling pathway"/>
    <property type="evidence" value="ECO:0007669"/>
    <property type="project" value="InterPro"/>
</dbReference>
<evidence type="ECO:0000256" key="9">
    <source>
        <dbReference type="SAM" id="MobiDB-lite"/>
    </source>
</evidence>
<evidence type="ECO:0000256" key="4">
    <source>
        <dbReference type="ARBA" id="ARBA00023034"/>
    </source>
</evidence>
<keyword evidence="2 10" id="KW-0812">Transmembrane</keyword>
<dbReference type="EMBL" id="HBET01022654">
    <property type="protein sequence ID" value="CAD8571135.1"/>
    <property type="molecule type" value="Transcribed_RNA"/>
</dbReference>